<evidence type="ECO:0000313" key="3">
    <source>
        <dbReference type="Proteomes" id="UP000189310"/>
    </source>
</evidence>
<evidence type="ECO:0000256" key="1">
    <source>
        <dbReference type="SAM" id="MobiDB-lite"/>
    </source>
</evidence>
<accession>A0ABX3ISS8</accession>
<evidence type="ECO:0000313" key="2">
    <source>
        <dbReference type="EMBL" id="ONN70114.1"/>
    </source>
</evidence>
<organism evidence="2 3">
    <name type="scientific">Pseudomonas oryzihabitans</name>
    <dbReference type="NCBI Taxonomy" id="47885"/>
    <lineage>
        <taxon>Bacteria</taxon>
        <taxon>Pseudomonadati</taxon>
        <taxon>Pseudomonadota</taxon>
        <taxon>Gammaproteobacteria</taxon>
        <taxon>Pseudomonadales</taxon>
        <taxon>Pseudomonadaceae</taxon>
        <taxon>Pseudomonas</taxon>
    </lineage>
</organism>
<protein>
    <recommendedName>
        <fullName evidence="4">DUF1534 domain-containing protein</fullName>
    </recommendedName>
</protein>
<feature type="compositionally biased region" description="Basic residues" evidence="1">
    <location>
        <begin position="1"/>
        <end position="11"/>
    </location>
</feature>
<proteinExistence type="predicted"/>
<sequence length="81" mass="8796">MTSLGARRRSASRSPDVLEPAVRRSRSSSLDSVGRLAGWRRAGALAKTGGCRLPVVSFSFSRTESSRQLLICEWTLMLDGA</sequence>
<dbReference type="Proteomes" id="UP000189310">
    <property type="component" value="Unassembled WGS sequence"/>
</dbReference>
<reference evidence="2 3" key="1">
    <citation type="submission" date="2017-01" db="EMBL/GenBank/DDBJ databases">
        <title>Pseudomonas psychrotolerans genome sequencing and assembly.</title>
        <authorList>
            <person name="Vyas B."/>
            <person name="Mayilraj S."/>
        </authorList>
    </citation>
    <scope>NUCLEOTIDE SEQUENCE [LARGE SCALE GENOMIC DNA]</scope>
    <source>
        <strain evidence="2 3">SDS18</strain>
    </source>
</reference>
<feature type="region of interest" description="Disordered" evidence="1">
    <location>
        <begin position="1"/>
        <end position="29"/>
    </location>
</feature>
<gene>
    <name evidence="2" type="ORF">BVL52_17785</name>
</gene>
<keyword evidence="3" id="KW-1185">Reference proteome</keyword>
<comment type="caution">
    <text evidence="2">The sequence shown here is derived from an EMBL/GenBank/DDBJ whole genome shotgun (WGS) entry which is preliminary data.</text>
</comment>
<evidence type="ECO:0008006" key="4">
    <source>
        <dbReference type="Google" id="ProtNLM"/>
    </source>
</evidence>
<name>A0ABX3ISS8_9PSED</name>
<dbReference type="EMBL" id="MTLN01000008">
    <property type="protein sequence ID" value="ONN70114.1"/>
    <property type="molecule type" value="Genomic_DNA"/>
</dbReference>